<evidence type="ECO:0008006" key="7">
    <source>
        <dbReference type="Google" id="ProtNLM"/>
    </source>
</evidence>
<sequence>MDYSGEQPLLGQHKSSDSGRRKCFNSCLTVCACIVFIAMLIPLLIYYIYPRAPTASISRTYTDIVLYRYPRSVYFNITHVVTVYNPNYVAVTADDIAIDVYYQDPSLYRYSRSYIGSAKMDSIKLAGHQNTTFNMKIIVTSYDSNVYSDIQSDSTYGSGMVPVFTVGNMTVTHLKFTFSLTIQDNGRFQIKED</sequence>
<dbReference type="InterPro" id="IPR044839">
    <property type="entry name" value="NDR1-like"/>
</dbReference>
<keyword evidence="6" id="KW-1185">Reference proteome</keyword>
<comment type="subcellular location">
    <subcellularLocation>
        <location evidence="1">Membrane</location>
    </subcellularLocation>
</comment>
<name>A0A2P6N0B1_9EUKA</name>
<keyword evidence="4" id="KW-1133">Transmembrane helix</keyword>
<dbReference type="GO" id="GO:0016020">
    <property type="term" value="C:membrane"/>
    <property type="evidence" value="ECO:0007669"/>
    <property type="project" value="UniProtKB-SubCell"/>
</dbReference>
<evidence type="ECO:0000256" key="2">
    <source>
        <dbReference type="ARBA" id="ARBA00023136"/>
    </source>
</evidence>
<dbReference type="STRING" id="1890364.A0A2P6N0B1"/>
<evidence type="ECO:0000256" key="3">
    <source>
        <dbReference type="SAM" id="MobiDB-lite"/>
    </source>
</evidence>
<proteinExistence type="predicted"/>
<keyword evidence="2 4" id="KW-0472">Membrane</keyword>
<organism evidence="5 6">
    <name type="scientific">Planoprotostelium fungivorum</name>
    <dbReference type="NCBI Taxonomy" id="1890364"/>
    <lineage>
        <taxon>Eukaryota</taxon>
        <taxon>Amoebozoa</taxon>
        <taxon>Evosea</taxon>
        <taxon>Variosea</taxon>
        <taxon>Cavosteliida</taxon>
        <taxon>Cavosteliaceae</taxon>
        <taxon>Planoprotostelium</taxon>
    </lineage>
</organism>
<accession>A0A2P6N0B1</accession>
<dbReference type="GO" id="GO:0098542">
    <property type="term" value="P:defense response to other organism"/>
    <property type="evidence" value="ECO:0007669"/>
    <property type="project" value="InterPro"/>
</dbReference>
<protein>
    <recommendedName>
        <fullName evidence="7">Late embryogenesis abundant protein LEA-2 subgroup domain-containing protein</fullName>
    </recommendedName>
</protein>
<gene>
    <name evidence="5" type="ORF">PROFUN_14431</name>
</gene>
<reference evidence="5 6" key="1">
    <citation type="journal article" date="2018" name="Genome Biol. Evol.">
        <title>Multiple Roots of Fruiting Body Formation in Amoebozoa.</title>
        <authorList>
            <person name="Hillmann F."/>
            <person name="Forbes G."/>
            <person name="Novohradska S."/>
            <person name="Ferling I."/>
            <person name="Riege K."/>
            <person name="Groth M."/>
            <person name="Westermann M."/>
            <person name="Marz M."/>
            <person name="Spaller T."/>
            <person name="Winckler T."/>
            <person name="Schaap P."/>
            <person name="Glockner G."/>
        </authorList>
    </citation>
    <scope>NUCLEOTIDE SEQUENCE [LARGE SCALE GENOMIC DNA]</scope>
    <source>
        <strain evidence="5 6">Jena</strain>
    </source>
</reference>
<dbReference type="EMBL" id="MDYQ01000268">
    <property type="protein sequence ID" value="PRP77374.1"/>
    <property type="molecule type" value="Genomic_DNA"/>
</dbReference>
<dbReference type="AlphaFoldDB" id="A0A2P6N0B1"/>
<dbReference type="PANTHER" id="PTHR31234:SF2">
    <property type="entry name" value="OS05G0199100 PROTEIN"/>
    <property type="match status" value="1"/>
</dbReference>
<dbReference type="InParanoid" id="A0A2P6N0B1"/>
<evidence type="ECO:0000313" key="5">
    <source>
        <dbReference type="EMBL" id="PRP77374.1"/>
    </source>
</evidence>
<keyword evidence="4" id="KW-0812">Transmembrane</keyword>
<evidence type="ECO:0000313" key="6">
    <source>
        <dbReference type="Proteomes" id="UP000241769"/>
    </source>
</evidence>
<evidence type="ECO:0000256" key="1">
    <source>
        <dbReference type="ARBA" id="ARBA00004370"/>
    </source>
</evidence>
<dbReference type="PANTHER" id="PTHR31234">
    <property type="entry name" value="LATE EMBRYOGENESIS ABUNDANT (LEA) HYDROXYPROLINE-RICH GLYCOPROTEIN FAMILY"/>
    <property type="match status" value="1"/>
</dbReference>
<feature type="transmembrane region" description="Helical" evidence="4">
    <location>
        <begin position="23"/>
        <end position="49"/>
    </location>
</feature>
<comment type="caution">
    <text evidence="5">The sequence shown here is derived from an EMBL/GenBank/DDBJ whole genome shotgun (WGS) entry which is preliminary data.</text>
</comment>
<dbReference type="Proteomes" id="UP000241769">
    <property type="component" value="Unassembled WGS sequence"/>
</dbReference>
<feature type="region of interest" description="Disordered" evidence="3">
    <location>
        <begin position="1"/>
        <end position="21"/>
    </location>
</feature>
<evidence type="ECO:0000256" key="4">
    <source>
        <dbReference type="SAM" id="Phobius"/>
    </source>
</evidence>